<dbReference type="Proteomes" id="UP000033774">
    <property type="component" value="Unassembled WGS sequence"/>
</dbReference>
<gene>
    <name evidence="2" type="ORF">VZ95_16415</name>
</gene>
<dbReference type="RefSeq" id="WP_045776817.1">
    <property type="nucleotide sequence ID" value="NZ_LAJY01000501.1"/>
</dbReference>
<evidence type="ECO:0000313" key="3">
    <source>
        <dbReference type="Proteomes" id="UP000033774"/>
    </source>
</evidence>
<proteinExistence type="predicted"/>
<dbReference type="PROSITE" id="PS51257">
    <property type="entry name" value="PROKAR_LIPOPROTEIN"/>
    <property type="match status" value="1"/>
</dbReference>
<dbReference type="EMBL" id="LAJY01000501">
    <property type="protein sequence ID" value="KJV08650.1"/>
    <property type="molecule type" value="Genomic_DNA"/>
</dbReference>
<evidence type="ECO:0000313" key="2">
    <source>
        <dbReference type="EMBL" id="KJV08650.1"/>
    </source>
</evidence>
<feature type="chain" id="PRO_5002462494" evidence="1">
    <location>
        <begin position="21"/>
        <end position="155"/>
    </location>
</feature>
<organism evidence="2 3">
    <name type="scientific">Elstera litoralis</name>
    <dbReference type="NCBI Taxonomy" id="552518"/>
    <lineage>
        <taxon>Bacteria</taxon>
        <taxon>Pseudomonadati</taxon>
        <taxon>Pseudomonadota</taxon>
        <taxon>Alphaproteobacteria</taxon>
        <taxon>Rhodospirillales</taxon>
        <taxon>Rhodospirillaceae</taxon>
        <taxon>Elstera</taxon>
    </lineage>
</organism>
<reference evidence="2 3" key="1">
    <citation type="submission" date="2015-03" db="EMBL/GenBank/DDBJ databases">
        <title>Draft genome sequence of Elstera litoralis.</title>
        <authorList>
            <person name="Rahalkar M.C."/>
            <person name="Dhakephalkar P.K."/>
            <person name="Pore S.D."/>
            <person name="Arora P."/>
            <person name="Kapse N.G."/>
            <person name="Pandit P.S."/>
        </authorList>
    </citation>
    <scope>NUCLEOTIDE SEQUENCE [LARGE SCALE GENOMIC DNA]</scope>
    <source>
        <strain evidence="2 3">Dia-1</strain>
    </source>
</reference>
<protein>
    <submittedName>
        <fullName evidence="2">Uncharacterized protein</fullName>
    </submittedName>
</protein>
<comment type="caution">
    <text evidence="2">The sequence shown here is derived from an EMBL/GenBank/DDBJ whole genome shotgun (WGS) entry which is preliminary data.</text>
</comment>
<feature type="signal peptide" evidence="1">
    <location>
        <begin position="1"/>
        <end position="20"/>
    </location>
</feature>
<evidence type="ECO:0000256" key="1">
    <source>
        <dbReference type="SAM" id="SignalP"/>
    </source>
</evidence>
<sequence>MTYPRALSLVLPLVGALALAACQQAGSDAAKTTSAAPASIVQVNGLAMGGVDDLRALALVAARIAEASETCSLPTKDLDKRVSDIDGLLPALPNLAQGWFEGAYKAERQSQAAQRSASCSESSDRVPIAQMLTRLQTDMNAPAFTTWLTTQLGKK</sequence>
<dbReference type="OrthoDB" id="9871861at2"/>
<dbReference type="AlphaFoldDB" id="A0A0F3IPJ8"/>
<name>A0A0F3IPJ8_9PROT</name>
<keyword evidence="3" id="KW-1185">Reference proteome</keyword>
<accession>A0A0F3IPJ8</accession>
<keyword evidence="1" id="KW-0732">Signal</keyword>